<dbReference type="Pfam" id="PF03706">
    <property type="entry name" value="LPG_synthase_TM"/>
    <property type="match status" value="1"/>
</dbReference>
<dbReference type="PANTHER" id="PTHR39087">
    <property type="entry name" value="UPF0104 MEMBRANE PROTEIN MJ1595"/>
    <property type="match status" value="1"/>
</dbReference>
<feature type="transmembrane region" description="Helical" evidence="6">
    <location>
        <begin position="21"/>
        <end position="39"/>
    </location>
</feature>
<feature type="transmembrane region" description="Helical" evidence="6">
    <location>
        <begin position="323"/>
        <end position="339"/>
    </location>
</feature>
<protein>
    <submittedName>
        <fullName evidence="7">Flippase-like domain-containing protein</fullName>
    </submittedName>
</protein>
<sequence>MALRAALRSVRRSRWRVVVDWLLTAAGIGVAVWQVAPTLGPMGEFGARLGALRWGWLAVGIASGTASLAVYGELQRRLVISGGHPLRTSTAQAVNFIGNAIAQTVPSAGAAAGVAYTVTALRHRGVDTGLSLWATTVAALLSASILIVVAPFALAFDGLLGWWPAAGLAGGLAVLFGAAAWLMQRATLLAWIARETVAIARHLPIVRRLSWVSAGSAAPSQISARIAGLRPRPREWAGASTLASVSWLLDVWALACCALAVAGSVPWPALILGYLAVQGSIGLQLTPNGAGPAETGLLAALTSAGMAGSTAATAVLLYRCASWLLPAAAGWLTFLAVARRPRR</sequence>
<dbReference type="PANTHER" id="PTHR39087:SF2">
    <property type="entry name" value="UPF0104 MEMBRANE PROTEIN MJ1595"/>
    <property type="match status" value="1"/>
</dbReference>
<evidence type="ECO:0000313" key="7">
    <source>
        <dbReference type="EMBL" id="NKQ52498.1"/>
    </source>
</evidence>
<comment type="subcellular location">
    <subcellularLocation>
        <location evidence="1">Cell membrane</location>
        <topology evidence="1">Multi-pass membrane protein</topology>
    </subcellularLocation>
</comment>
<reference evidence="7 8" key="1">
    <citation type="submission" date="2020-04" db="EMBL/GenBank/DDBJ databases">
        <title>Novel species.</title>
        <authorList>
            <person name="Teo W.F.A."/>
            <person name="Lipun K."/>
            <person name="Srisuk N."/>
            <person name="Duangmal K."/>
        </authorList>
    </citation>
    <scope>NUCLEOTIDE SEQUENCE [LARGE SCALE GENOMIC DNA]</scope>
    <source>
        <strain evidence="7 8">K13G38</strain>
    </source>
</reference>
<evidence type="ECO:0000256" key="6">
    <source>
        <dbReference type="SAM" id="Phobius"/>
    </source>
</evidence>
<dbReference type="InterPro" id="IPR022791">
    <property type="entry name" value="L-PG_synthase/AglD"/>
</dbReference>
<keyword evidence="4 6" id="KW-1133">Transmembrane helix</keyword>
<dbReference type="EMBL" id="JAAXLS010000002">
    <property type="protein sequence ID" value="NKQ52498.1"/>
    <property type="molecule type" value="Genomic_DNA"/>
</dbReference>
<name>A0ABX1IYA0_9PSEU</name>
<dbReference type="RefSeq" id="WP_168512354.1">
    <property type="nucleotide sequence ID" value="NZ_JAAXLS010000002.1"/>
</dbReference>
<evidence type="ECO:0000256" key="4">
    <source>
        <dbReference type="ARBA" id="ARBA00022989"/>
    </source>
</evidence>
<keyword evidence="5 6" id="KW-0472">Membrane</keyword>
<keyword evidence="2" id="KW-1003">Cell membrane</keyword>
<organism evidence="7 8">
    <name type="scientific">Amycolatopsis acididurans</name>
    <dbReference type="NCBI Taxonomy" id="2724524"/>
    <lineage>
        <taxon>Bacteria</taxon>
        <taxon>Bacillati</taxon>
        <taxon>Actinomycetota</taxon>
        <taxon>Actinomycetes</taxon>
        <taxon>Pseudonocardiales</taxon>
        <taxon>Pseudonocardiaceae</taxon>
        <taxon>Amycolatopsis</taxon>
    </lineage>
</organism>
<keyword evidence="3 6" id="KW-0812">Transmembrane</keyword>
<feature type="transmembrane region" description="Helical" evidence="6">
    <location>
        <begin position="132"/>
        <end position="156"/>
    </location>
</feature>
<comment type="caution">
    <text evidence="7">The sequence shown here is derived from an EMBL/GenBank/DDBJ whole genome shotgun (WGS) entry which is preliminary data.</text>
</comment>
<gene>
    <name evidence="7" type="ORF">HFP15_06360</name>
</gene>
<feature type="transmembrane region" description="Helical" evidence="6">
    <location>
        <begin position="51"/>
        <end position="71"/>
    </location>
</feature>
<proteinExistence type="predicted"/>
<evidence type="ECO:0000256" key="3">
    <source>
        <dbReference type="ARBA" id="ARBA00022692"/>
    </source>
</evidence>
<evidence type="ECO:0000256" key="5">
    <source>
        <dbReference type="ARBA" id="ARBA00023136"/>
    </source>
</evidence>
<feature type="transmembrane region" description="Helical" evidence="6">
    <location>
        <begin position="162"/>
        <end position="182"/>
    </location>
</feature>
<evidence type="ECO:0000256" key="1">
    <source>
        <dbReference type="ARBA" id="ARBA00004651"/>
    </source>
</evidence>
<evidence type="ECO:0000313" key="8">
    <source>
        <dbReference type="Proteomes" id="UP000715441"/>
    </source>
</evidence>
<keyword evidence="8" id="KW-1185">Reference proteome</keyword>
<evidence type="ECO:0000256" key="2">
    <source>
        <dbReference type="ARBA" id="ARBA00022475"/>
    </source>
</evidence>
<dbReference type="Proteomes" id="UP000715441">
    <property type="component" value="Unassembled WGS sequence"/>
</dbReference>
<accession>A0ABX1IYA0</accession>